<reference evidence="2" key="1">
    <citation type="submission" date="2020-06" db="EMBL/GenBank/DDBJ databases">
        <authorList>
            <consortium name="Plant Systems Biology data submission"/>
        </authorList>
    </citation>
    <scope>NUCLEOTIDE SEQUENCE</scope>
    <source>
        <strain evidence="2">D6</strain>
    </source>
</reference>
<feature type="region of interest" description="Disordered" evidence="1">
    <location>
        <begin position="97"/>
        <end position="131"/>
    </location>
</feature>
<dbReference type="EMBL" id="CAICTM010001561">
    <property type="protein sequence ID" value="CAB9524640.1"/>
    <property type="molecule type" value="Genomic_DNA"/>
</dbReference>
<dbReference type="OrthoDB" id="55379at2759"/>
<feature type="region of interest" description="Disordered" evidence="1">
    <location>
        <begin position="239"/>
        <end position="264"/>
    </location>
</feature>
<sequence>MMQQCFLDRLWDPKSTTLPNLLLMASTSCRNQPRLREETEKAVGFALVRTGQQLLGFEEGSEENPVSPARASPCRHGTATGAGIDITEEDVDEILREGDCSSPPAERPPPKMPSPKATRVVGTHNSKPEDHRQYQLQVRHSCLQDIWDEWFGLGRFADSFGGIAGCNQLHKNKWRLHLKGDLYSCNKRLIEGVQHQMKVQKCQPESILAEWDVLFKNMNCSVGNLVKSLQHQKLLKVGKPRGASKQAIQKQRQQQQTEAGGPSQ</sequence>
<keyword evidence="3" id="KW-1185">Reference proteome</keyword>
<proteinExistence type="predicted"/>
<comment type="caution">
    <text evidence="2">The sequence shown here is derived from an EMBL/GenBank/DDBJ whole genome shotgun (WGS) entry which is preliminary data.</text>
</comment>
<evidence type="ECO:0000313" key="2">
    <source>
        <dbReference type="EMBL" id="CAB9524640.1"/>
    </source>
</evidence>
<evidence type="ECO:0000313" key="3">
    <source>
        <dbReference type="Proteomes" id="UP001153069"/>
    </source>
</evidence>
<gene>
    <name evidence="2" type="ORF">SEMRO_1563_G282670.1</name>
</gene>
<feature type="compositionally biased region" description="Low complexity" evidence="1">
    <location>
        <begin position="246"/>
        <end position="256"/>
    </location>
</feature>
<protein>
    <submittedName>
        <fullName evidence="2">Uncharacterized protein</fullName>
    </submittedName>
</protein>
<dbReference type="AlphaFoldDB" id="A0A9N8EQM4"/>
<feature type="region of interest" description="Disordered" evidence="1">
    <location>
        <begin position="58"/>
        <end position="85"/>
    </location>
</feature>
<name>A0A9N8EQM4_9STRA</name>
<organism evidence="2 3">
    <name type="scientific">Seminavis robusta</name>
    <dbReference type="NCBI Taxonomy" id="568900"/>
    <lineage>
        <taxon>Eukaryota</taxon>
        <taxon>Sar</taxon>
        <taxon>Stramenopiles</taxon>
        <taxon>Ochrophyta</taxon>
        <taxon>Bacillariophyta</taxon>
        <taxon>Bacillariophyceae</taxon>
        <taxon>Bacillariophycidae</taxon>
        <taxon>Naviculales</taxon>
        <taxon>Naviculaceae</taxon>
        <taxon>Seminavis</taxon>
    </lineage>
</organism>
<accession>A0A9N8EQM4</accession>
<evidence type="ECO:0000256" key="1">
    <source>
        <dbReference type="SAM" id="MobiDB-lite"/>
    </source>
</evidence>
<dbReference type="Proteomes" id="UP001153069">
    <property type="component" value="Unassembled WGS sequence"/>
</dbReference>